<sequence>MAVPRLILFLVGKFGISVVMTSVYLFTSELYPTEFRHSLLAFSSMIGRIGSITAPLTPVLMEYWHGIPSLLFAFMAVLSGLLVLTQPETLGTKLPDTLAEAEALGRPESKLT</sequence>
<dbReference type="GO" id="GO:0016020">
    <property type="term" value="C:membrane"/>
    <property type="evidence" value="ECO:0007669"/>
    <property type="project" value="UniProtKB-SubCell"/>
</dbReference>
<evidence type="ECO:0000256" key="1">
    <source>
        <dbReference type="ARBA" id="ARBA00004141"/>
    </source>
</evidence>
<dbReference type="InterPro" id="IPR036259">
    <property type="entry name" value="MFS_trans_sf"/>
</dbReference>
<feature type="non-terminal residue" evidence="6">
    <location>
        <position position="1"/>
    </location>
</feature>
<dbReference type="Proteomes" id="UP000838756">
    <property type="component" value="Unassembled WGS sequence"/>
</dbReference>
<name>A0A8S4QT03_9NEOP</name>
<keyword evidence="7" id="KW-1185">Reference proteome</keyword>
<evidence type="ECO:0000256" key="2">
    <source>
        <dbReference type="ARBA" id="ARBA00022692"/>
    </source>
</evidence>
<feature type="transmembrane region" description="Helical" evidence="5">
    <location>
        <begin position="6"/>
        <end position="27"/>
    </location>
</feature>
<reference evidence="6" key="1">
    <citation type="submission" date="2022-03" db="EMBL/GenBank/DDBJ databases">
        <authorList>
            <person name="Lindestad O."/>
        </authorList>
    </citation>
    <scope>NUCLEOTIDE SEQUENCE</scope>
</reference>
<dbReference type="SUPFAM" id="SSF103473">
    <property type="entry name" value="MFS general substrate transporter"/>
    <property type="match status" value="1"/>
</dbReference>
<gene>
    <name evidence="6" type="primary">jg22983</name>
    <name evidence="6" type="ORF">PAEG_LOCUS4097</name>
</gene>
<evidence type="ECO:0000256" key="3">
    <source>
        <dbReference type="ARBA" id="ARBA00022989"/>
    </source>
</evidence>
<comment type="subcellular location">
    <subcellularLocation>
        <location evidence="1">Membrane</location>
        <topology evidence="1">Multi-pass membrane protein</topology>
    </subcellularLocation>
</comment>
<proteinExistence type="predicted"/>
<evidence type="ECO:0000256" key="5">
    <source>
        <dbReference type="SAM" id="Phobius"/>
    </source>
</evidence>
<keyword evidence="3 5" id="KW-1133">Transmembrane helix</keyword>
<dbReference type="OrthoDB" id="3936150at2759"/>
<dbReference type="Gene3D" id="1.20.1250.20">
    <property type="entry name" value="MFS general substrate transporter like domains"/>
    <property type="match status" value="1"/>
</dbReference>
<dbReference type="AlphaFoldDB" id="A0A8S4QT03"/>
<accession>A0A8S4QT03</accession>
<feature type="non-terminal residue" evidence="6">
    <location>
        <position position="112"/>
    </location>
</feature>
<keyword evidence="2 5" id="KW-0812">Transmembrane</keyword>
<evidence type="ECO:0000256" key="4">
    <source>
        <dbReference type="ARBA" id="ARBA00023136"/>
    </source>
</evidence>
<keyword evidence="4 5" id="KW-0472">Membrane</keyword>
<dbReference type="PANTHER" id="PTHR24064">
    <property type="entry name" value="SOLUTE CARRIER FAMILY 22 MEMBER"/>
    <property type="match status" value="1"/>
</dbReference>
<dbReference type="EMBL" id="CAKXAJ010013702">
    <property type="protein sequence ID" value="CAH2216019.1"/>
    <property type="molecule type" value="Genomic_DNA"/>
</dbReference>
<evidence type="ECO:0000313" key="7">
    <source>
        <dbReference type="Proteomes" id="UP000838756"/>
    </source>
</evidence>
<protein>
    <submittedName>
        <fullName evidence="6">Jg22983 protein</fullName>
    </submittedName>
</protein>
<organism evidence="6 7">
    <name type="scientific">Pararge aegeria aegeria</name>
    <dbReference type="NCBI Taxonomy" id="348720"/>
    <lineage>
        <taxon>Eukaryota</taxon>
        <taxon>Metazoa</taxon>
        <taxon>Ecdysozoa</taxon>
        <taxon>Arthropoda</taxon>
        <taxon>Hexapoda</taxon>
        <taxon>Insecta</taxon>
        <taxon>Pterygota</taxon>
        <taxon>Neoptera</taxon>
        <taxon>Endopterygota</taxon>
        <taxon>Lepidoptera</taxon>
        <taxon>Glossata</taxon>
        <taxon>Ditrysia</taxon>
        <taxon>Papilionoidea</taxon>
        <taxon>Nymphalidae</taxon>
        <taxon>Satyrinae</taxon>
        <taxon>Satyrini</taxon>
        <taxon>Parargina</taxon>
        <taxon>Pararge</taxon>
    </lineage>
</organism>
<evidence type="ECO:0000313" key="6">
    <source>
        <dbReference type="EMBL" id="CAH2216019.1"/>
    </source>
</evidence>
<feature type="transmembrane region" description="Helical" evidence="5">
    <location>
        <begin position="63"/>
        <end position="84"/>
    </location>
</feature>
<comment type="caution">
    <text evidence="6">The sequence shown here is derived from an EMBL/GenBank/DDBJ whole genome shotgun (WGS) entry which is preliminary data.</text>
</comment>